<dbReference type="Pfam" id="PF05680">
    <property type="entry name" value="ATP-synt_E"/>
    <property type="match status" value="1"/>
</dbReference>
<comment type="function">
    <text evidence="12 15">Subunit e, of the mitochondrial membrane ATP synthase complex (F(1)F(0) ATP synthase or Complex V) that produces ATP from ADP in the presence of a proton gradient across the membrane which is generated by electron transport complexes of the respiratory chain. ATP synthase complex consist of a soluble F(1) head domain - the catalytic core - and a membrane F(1) domain - the membrane proton channel. These two domains are linked by a central stalk rotating inside the F(1) region and a stationary peripheral stalk. During catalysis, ATP synthesis in the catalytic domain of F(1) is coupled via a rotary mechanism of the central stalk subunits to proton translocation. In vivo, can only synthesize ATP although its ATP hydrolase activity can be activated artificially in vitro. Part of the complex F(0) domain.</text>
</comment>
<keyword evidence="3 15" id="KW-0813">Transport</keyword>
<dbReference type="GO" id="GO:0015986">
    <property type="term" value="P:proton motive force-driven ATP synthesis"/>
    <property type="evidence" value="ECO:0007669"/>
    <property type="project" value="InterPro"/>
</dbReference>
<reference evidence="18" key="1">
    <citation type="submission" date="2025-08" db="UniProtKB">
        <authorList>
            <consortium name="RefSeq"/>
        </authorList>
    </citation>
    <scope>IDENTIFICATION</scope>
    <source>
        <tissue evidence="18">Whole body</tissue>
    </source>
</reference>
<evidence type="ECO:0000256" key="6">
    <source>
        <dbReference type="ARBA" id="ARBA00022792"/>
    </source>
</evidence>
<keyword evidence="6 15" id="KW-0999">Mitochondrion inner membrane</keyword>
<evidence type="ECO:0000256" key="7">
    <source>
        <dbReference type="ARBA" id="ARBA00022990"/>
    </source>
</evidence>
<comment type="similarity">
    <text evidence="2 15">Belongs to the ATPase e subunit family.</text>
</comment>
<evidence type="ECO:0000256" key="3">
    <source>
        <dbReference type="ARBA" id="ARBA00022448"/>
    </source>
</evidence>
<dbReference type="OrthoDB" id="9982108at2759"/>
<keyword evidence="5 15" id="KW-0375">Hydrogen ion transport</keyword>
<evidence type="ECO:0000256" key="8">
    <source>
        <dbReference type="ARBA" id="ARBA00023065"/>
    </source>
</evidence>
<comment type="subunit">
    <text evidence="13">Component of the ATP synthase complex composed at least of ATP5F1A/subunit alpha, ATP5F1B/subunit beta, ATP5MC1/subunit c (homooctomer), MT-ATP6/subunit a, MT-ATP8/subunit 8, ATP5ME/subunit e, ATP5MF/subunit f, ATP5MG/subunit g, ATP5MK/subunit k, ATP5MJ/subunit j, ATP5F1C/subunit gamma, ATP5F1D/subunit delta, ATP5F1E/subunit epsilon, ATP5PF/subunit F6, ATP5PB/subunit b, ATP5PD/subunit d, ATP5PO/subunit OSCP. ATP synthase complex consists of a soluble F(1) head domain (subunits alpha(3) and beta(3)) - the catalytic core - and a membrane F(0) domain - the membrane proton channel (subunits c, a, 8, e, f, g, k and j). These two domains are linked by a central stalk (subunits gamma, delta, and epsilon) rotating inside the F1 region and a stationary peripheral stalk (subunits F6, b, d, and OSCP).</text>
</comment>
<dbReference type="GO" id="GO:0005743">
    <property type="term" value="C:mitochondrial inner membrane"/>
    <property type="evidence" value="ECO:0007669"/>
    <property type="project" value="UniProtKB-SubCell"/>
</dbReference>
<accession>A0A8B8GKX9</accession>
<evidence type="ECO:0000256" key="15">
    <source>
        <dbReference type="RuleBase" id="RU367005"/>
    </source>
</evidence>
<dbReference type="GO" id="GO:0015078">
    <property type="term" value="F:proton transmembrane transporter activity"/>
    <property type="evidence" value="ECO:0007669"/>
    <property type="project" value="InterPro"/>
</dbReference>
<comment type="subunit">
    <text evidence="15">F-type ATPases have 2 components, CF(1) - the catalytic core - and CF(0) - the membrane proton channel. CF(1) and CF(0) have multiple subunits.</text>
</comment>
<evidence type="ECO:0000256" key="13">
    <source>
        <dbReference type="ARBA" id="ARBA00064647"/>
    </source>
</evidence>
<dbReference type="GeneID" id="112692980"/>
<sequence length="84" mass="9930">MVREFKAPVNVSPLIRFSRWSFLLLGATYGVTRHSYLQKKEDKTRDHRLQIKAEREALIAAEKKKLRDEEEKNLDLMFNPPKTT</sequence>
<evidence type="ECO:0000256" key="11">
    <source>
        <dbReference type="ARBA" id="ARBA00023310"/>
    </source>
</evidence>
<keyword evidence="16" id="KW-1133">Transmembrane helix</keyword>
<evidence type="ECO:0000256" key="12">
    <source>
        <dbReference type="ARBA" id="ARBA00057306"/>
    </source>
</evidence>
<evidence type="ECO:0000256" key="4">
    <source>
        <dbReference type="ARBA" id="ARBA00022547"/>
    </source>
</evidence>
<proteinExistence type="inferred from homology"/>
<evidence type="ECO:0000256" key="5">
    <source>
        <dbReference type="ARBA" id="ARBA00022781"/>
    </source>
</evidence>
<dbReference type="PANTHER" id="PTHR12427">
    <property type="entry name" value="ATP SYNTHASE E CHAIN, MITOCHONDRIAL"/>
    <property type="match status" value="1"/>
</dbReference>
<protein>
    <recommendedName>
        <fullName evidence="14 15">ATP synthase F(0) complex subunit e, mitochondrial</fullName>
    </recommendedName>
</protein>
<keyword evidence="17" id="KW-1185">Reference proteome</keyword>
<keyword evidence="11 15" id="KW-0066">ATP synthesis</keyword>
<keyword evidence="10 16" id="KW-0472">Membrane</keyword>
<keyword evidence="4 15" id="KW-0138">CF(0)</keyword>
<dbReference type="Proteomes" id="UP000694846">
    <property type="component" value="Unplaced"/>
</dbReference>
<evidence type="ECO:0000256" key="10">
    <source>
        <dbReference type="ARBA" id="ARBA00023136"/>
    </source>
</evidence>
<dbReference type="InterPro" id="IPR008386">
    <property type="entry name" value="ATP_synth_F0_esu_mt"/>
</dbReference>
<dbReference type="CTD" id="41745"/>
<evidence type="ECO:0000256" key="14">
    <source>
        <dbReference type="ARBA" id="ARBA00074682"/>
    </source>
</evidence>
<dbReference type="GO" id="GO:0045259">
    <property type="term" value="C:proton-transporting ATP synthase complex"/>
    <property type="evidence" value="ECO:0007669"/>
    <property type="project" value="UniProtKB-UniRule"/>
</dbReference>
<evidence type="ECO:0000256" key="1">
    <source>
        <dbReference type="ARBA" id="ARBA00004273"/>
    </source>
</evidence>
<comment type="subcellular location">
    <subcellularLocation>
        <location evidence="1 15">Mitochondrion inner membrane</location>
    </subcellularLocation>
</comment>
<evidence type="ECO:0000256" key="9">
    <source>
        <dbReference type="ARBA" id="ARBA00023128"/>
    </source>
</evidence>
<keyword evidence="8 15" id="KW-0406">Ion transport</keyword>
<evidence type="ECO:0000313" key="18">
    <source>
        <dbReference type="RefSeq" id="XP_025423610.1"/>
    </source>
</evidence>
<keyword evidence="16" id="KW-0812">Transmembrane</keyword>
<dbReference type="RefSeq" id="XP_025423610.1">
    <property type="nucleotide sequence ID" value="XM_025567825.1"/>
</dbReference>
<keyword evidence="9 15" id="KW-0496">Mitochondrion</keyword>
<gene>
    <name evidence="18" type="primary">LOC112692980</name>
</gene>
<evidence type="ECO:0000256" key="2">
    <source>
        <dbReference type="ARBA" id="ARBA00007333"/>
    </source>
</evidence>
<feature type="transmembrane region" description="Helical" evidence="16">
    <location>
        <begin position="20"/>
        <end position="37"/>
    </location>
</feature>
<dbReference type="PANTHER" id="PTHR12427:SF1">
    <property type="entry name" value="ATP SYNTHASE SUBUNIT E, MITOCHONDRIAL"/>
    <property type="match status" value="1"/>
</dbReference>
<evidence type="ECO:0000256" key="16">
    <source>
        <dbReference type="SAM" id="Phobius"/>
    </source>
</evidence>
<evidence type="ECO:0000313" key="17">
    <source>
        <dbReference type="Proteomes" id="UP000694846"/>
    </source>
</evidence>
<keyword evidence="7" id="KW-0007">Acetylation</keyword>
<name>A0A8B8GKX9_9HEMI</name>
<organism evidence="17 18">
    <name type="scientific">Sipha flava</name>
    <name type="common">yellow sugarcane aphid</name>
    <dbReference type="NCBI Taxonomy" id="143950"/>
    <lineage>
        <taxon>Eukaryota</taxon>
        <taxon>Metazoa</taxon>
        <taxon>Ecdysozoa</taxon>
        <taxon>Arthropoda</taxon>
        <taxon>Hexapoda</taxon>
        <taxon>Insecta</taxon>
        <taxon>Pterygota</taxon>
        <taxon>Neoptera</taxon>
        <taxon>Paraneoptera</taxon>
        <taxon>Hemiptera</taxon>
        <taxon>Sternorrhyncha</taxon>
        <taxon>Aphidomorpha</taxon>
        <taxon>Aphidoidea</taxon>
        <taxon>Aphididae</taxon>
        <taxon>Sipha</taxon>
    </lineage>
</organism>
<dbReference type="AlphaFoldDB" id="A0A8B8GKX9"/>